<gene>
    <name evidence="2" type="ORF">Zmor_013701</name>
</gene>
<dbReference type="Proteomes" id="UP001168821">
    <property type="component" value="Unassembled WGS sequence"/>
</dbReference>
<name>A0AA38MFB1_9CUCU</name>
<organism evidence="2 3">
    <name type="scientific">Zophobas morio</name>
    <dbReference type="NCBI Taxonomy" id="2755281"/>
    <lineage>
        <taxon>Eukaryota</taxon>
        <taxon>Metazoa</taxon>
        <taxon>Ecdysozoa</taxon>
        <taxon>Arthropoda</taxon>
        <taxon>Hexapoda</taxon>
        <taxon>Insecta</taxon>
        <taxon>Pterygota</taxon>
        <taxon>Neoptera</taxon>
        <taxon>Endopterygota</taxon>
        <taxon>Coleoptera</taxon>
        <taxon>Polyphaga</taxon>
        <taxon>Cucujiformia</taxon>
        <taxon>Tenebrionidae</taxon>
        <taxon>Zophobas</taxon>
    </lineage>
</organism>
<dbReference type="AlphaFoldDB" id="A0AA38MFB1"/>
<proteinExistence type="predicted"/>
<keyword evidence="3" id="KW-1185">Reference proteome</keyword>
<accession>A0AA38MFB1</accession>
<evidence type="ECO:0000256" key="1">
    <source>
        <dbReference type="SAM" id="MobiDB-lite"/>
    </source>
</evidence>
<feature type="compositionally biased region" description="Polar residues" evidence="1">
    <location>
        <begin position="33"/>
        <end position="46"/>
    </location>
</feature>
<reference evidence="2" key="1">
    <citation type="journal article" date="2023" name="G3 (Bethesda)">
        <title>Whole genome assemblies of Zophobas morio and Tenebrio molitor.</title>
        <authorList>
            <person name="Kaur S."/>
            <person name="Stinson S.A."/>
            <person name="diCenzo G.C."/>
        </authorList>
    </citation>
    <scope>NUCLEOTIDE SEQUENCE</scope>
    <source>
        <strain evidence="2">QUZm001</strain>
    </source>
</reference>
<sequence length="112" mass="12576">MYPSSFRRTYATTTNLAKKDIDLLSSKGHGESKSTTVAEGYNNGSIFNKKKSPKSSKAHLRQIKSNQIGTMSQFHSRKLHFHSHQLHQLSFTNLSSITPRIINSGFGNHSRT</sequence>
<comment type="caution">
    <text evidence="2">The sequence shown here is derived from an EMBL/GenBank/DDBJ whole genome shotgun (WGS) entry which is preliminary data.</text>
</comment>
<evidence type="ECO:0000313" key="3">
    <source>
        <dbReference type="Proteomes" id="UP001168821"/>
    </source>
</evidence>
<protein>
    <submittedName>
        <fullName evidence="2">Uncharacterized protein</fullName>
    </submittedName>
</protein>
<evidence type="ECO:0000313" key="2">
    <source>
        <dbReference type="EMBL" id="KAJ3654517.1"/>
    </source>
</evidence>
<feature type="compositionally biased region" description="Basic residues" evidence="1">
    <location>
        <begin position="48"/>
        <end position="58"/>
    </location>
</feature>
<dbReference type="EMBL" id="JALNTZ010000004">
    <property type="protein sequence ID" value="KAJ3654517.1"/>
    <property type="molecule type" value="Genomic_DNA"/>
</dbReference>
<feature type="region of interest" description="Disordered" evidence="1">
    <location>
        <begin position="24"/>
        <end position="58"/>
    </location>
</feature>